<dbReference type="PANTHER" id="PTHR43792:SF1">
    <property type="entry name" value="N-ACETYLTRANSFERASE DOMAIN-CONTAINING PROTEIN"/>
    <property type="match status" value="1"/>
</dbReference>
<evidence type="ECO:0000259" key="1">
    <source>
        <dbReference type="PROSITE" id="PS51186"/>
    </source>
</evidence>
<keyword evidence="2" id="KW-0808">Transferase</keyword>
<dbReference type="Pfam" id="PF13302">
    <property type="entry name" value="Acetyltransf_3"/>
    <property type="match status" value="1"/>
</dbReference>
<dbReference type="Gene3D" id="3.40.630.30">
    <property type="match status" value="1"/>
</dbReference>
<sequence>MGRRAFPAMPFPDSNPPRPLPEVVLRDWAEADFAPFAEMNSDPEVMRYFPRTLTEAESRASFDRLRAAISQRGWGLWAVEFEGCFAGLTGLWEPSFSAPFMPCVEIGWRLRRKFWGRGVAFAAARKSVAYARDRLRLPELVSFTSIHNLPSRALMERLGFTRDREGDFDHPAIDPGSPLRHHVLYRLPLRAGD</sequence>
<organism evidence="2">
    <name type="scientific">mine drainage metagenome</name>
    <dbReference type="NCBI Taxonomy" id="410659"/>
    <lineage>
        <taxon>unclassified sequences</taxon>
        <taxon>metagenomes</taxon>
        <taxon>ecological metagenomes</taxon>
    </lineage>
</organism>
<dbReference type="InterPro" id="IPR016181">
    <property type="entry name" value="Acyl_CoA_acyltransferase"/>
</dbReference>
<proteinExistence type="predicted"/>
<gene>
    <name evidence="2" type="ORF">GALL_85170</name>
</gene>
<evidence type="ECO:0000313" key="2">
    <source>
        <dbReference type="EMBL" id="OIR09284.1"/>
    </source>
</evidence>
<comment type="caution">
    <text evidence="2">The sequence shown here is derived from an EMBL/GenBank/DDBJ whole genome shotgun (WGS) entry which is preliminary data.</text>
</comment>
<dbReference type="GO" id="GO:0016747">
    <property type="term" value="F:acyltransferase activity, transferring groups other than amino-acyl groups"/>
    <property type="evidence" value="ECO:0007669"/>
    <property type="project" value="InterPro"/>
</dbReference>
<feature type="domain" description="N-acetyltransferase" evidence="1">
    <location>
        <begin position="23"/>
        <end position="190"/>
    </location>
</feature>
<dbReference type="PROSITE" id="PS51186">
    <property type="entry name" value="GNAT"/>
    <property type="match status" value="1"/>
</dbReference>
<accession>A0A1J5T643</accession>
<dbReference type="InterPro" id="IPR051531">
    <property type="entry name" value="N-acetyltransferase"/>
</dbReference>
<name>A0A1J5T643_9ZZZZ</name>
<dbReference type="InterPro" id="IPR000182">
    <property type="entry name" value="GNAT_dom"/>
</dbReference>
<protein>
    <submittedName>
        <fullName evidence="2">Acetyltransferase (GNAT) family protein</fullName>
    </submittedName>
</protein>
<dbReference type="SUPFAM" id="SSF55729">
    <property type="entry name" value="Acyl-CoA N-acyltransferases (Nat)"/>
    <property type="match status" value="1"/>
</dbReference>
<reference evidence="2" key="1">
    <citation type="submission" date="2016-10" db="EMBL/GenBank/DDBJ databases">
        <title>Sequence of Gallionella enrichment culture.</title>
        <authorList>
            <person name="Poehlein A."/>
            <person name="Muehling M."/>
            <person name="Daniel R."/>
        </authorList>
    </citation>
    <scope>NUCLEOTIDE SEQUENCE</scope>
</reference>
<dbReference type="EMBL" id="MLJW01000027">
    <property type="protein sequence ID" value="OIR09284.1"/>
    <property type="molecule type" value="Genomic_DNA"/>
</dbReference>
<dbReference type="PANTHER" id="PTHR43792">
    <property type="entry name" value="GNAT FAMILY, PUTATIVE (AFU_ORTHOLOGUE AFUA_3G00765)-RELATED-RELATED"/>
    <property type="match status" value="1"/>
</dbReference>
<dbReference type="AlphaFoldDB" id="A0A1J5T643"/>